<reference evidence="3" key="1">
    <citation type="journal article" date="2019" name="Int. J. Syst. Evol. Microbiol.">
        <title>The Global Catalogue of Microorganisms (GCM) 10K type strain sequencing project: providing services to taxonomists for standard genome sequencing and annotation.</title>
        <authorList>
            <consortium name="The Broad Institute Genomics Platform"/>
            <consortium name="The Broad Institute Genome Sequencing Center for Infectious Disease"/>
            <person name="Wu L."/>
            <person name="Ma J."/>
        </authorList>
    </citation>
    <scope>NUCLEOTIDE SEQUENCE [LARGE SCALE GENOMIC DNA]</scope>
    <source>
        <strain evidence="3">JCM 18409</strain>
    </source>
</reference>
<dbReference type="EMBL" id="BAABKB010000029">
    <property type="protein sequence ID" value="GAA5026293.1"/>
    <property type="molecule type" value="Genomic_DNA"/>
</dbReference>
<dbReference type="RefSeq" id="WP_345656102.1">
    <property type="nucleotide sequence ID" value="NZ_BAABKB010000029.1"/>
</dbReference>
<feature type="region of interest" description="Disordered" evidence="1">
    <location>
        <begin position="306"/>
        <end position="327"/>
    </location>
</feature>
<sequence>MSETTGPGLPATRTTLFRHALRLHQQTPDGPLPRDGEPYPDEERRRREPRPKRPRDTKLVGADVARILDAHFAGPAAPPSALNDRFQSIHVPIHHNEHIAAAALAAGEVRARQAGRRLVRHGTDTRAVTVGLALLAVVGTVDDIPLIQTVGLLSCTFGPLAARALERLPGGAEALIWLAERVSGWGRVYVVEALCRLVDAHPAVRPWLLRRAADGDFLNGYFVGRVAQVTRLHEVFAESGGDAELVDHTTRLLHAMTYSDGMGTSLRRYAHANTVLEAHVRLLGRLGPTVERYFAAATIARYLTEETPVESGETPVESGESGSGTRREQIRSSYLALLDREEWCETARDGLAAEDARLAFLADAVAPELELRAFRRDRPGESSVRR</sequence>
<dbReference type="Proteomes" id="UP001501759">
    <property type="component" value="Unassembled WGS sequence"/>
</dbReference>
<comment type="caution">
    <text evidence="2">The sequence shown here is derived from an EMBL/GenBank/DDBJ whole genome shotgun (WGS) entry which is preliminary data.</text>
</comment>
<evidence type="ECO:0000256" key="1">
    <source>
        <dbReference type="SAM" id="MobiDB-lite"/>
    </source>
</evidence>
<evidence type="ECO:0000313" key="3">
    <source>
        <dbReference type="Proteomes" id="UP001501759"/>
    </source>
</evidence>
<gene>
    <name evidence="2" type="ORF">GCM10023335_61860</name>
</gene>
<evidence type="ECO:0000313" key="2">
    <source>
        <dbReference type="EMBL" id="GAA5026293.1"/>
    </source>
</evidence>
<name>A0ABP9JAW5_9ACTN</name>
<accession>A0ABP9JAW5</accession>
<organism evidence="2 3">
    <name type="scientific">Streptomyces siamensis</name>
    <dbReference type="NCBI Taxonomy" id="1274986"/>
    <lineage>
        <taxon>Bacteria</taxon>
        <taxon>Bacillati</taxon>
        <taxon>Actinomycetota</taxon>
        <taxon>Actinomycetes</taxon>
        <taxon>Kitasatosporales</taxon>
        <taxon>Streptomycetaceae</taxon>
        <taxon>Streptomyces</taxon>
    </lineage>
</organism>
<feature type="compositionally biased region" description="Basic and acidic residues" evidence="1">
    <location>
        <begin position="32"/>
        <end position="46"/>
    </location>
</feature>
<proteinExistence type="predicted"/>
<keyword evidence="3" id="KW-1185">Reference proteome</keyword>
<feature type="region of interest" description="Disordered" evidence="1">
    <location>
        <begin position="1"/>
        <end position="57"/>
    </location>
</feature>
<protein>
    <submittedName>
        <fullName evidence="2">Uncharacterized protein</fullName>
    </submittedName>
</protein>